<dbReference type="EMBL" id="JASPKZ010001343">
    <property type="protein sequence ID" value="KAJ9598096.1"/>
    <property type="molecule type" value="Genomic_DNA"/>
</dbReference>
<feature type="non-terminal residue" evidence="2">
    <location>
        <position position="124"/>
    </location>
</feature>
<keyword evidence="1" id="KW-0812">Transmembrane</keyword>
<feature type="transmembrane region" description="Helical" evidence="1">
    <location>
        <begin position="76"/>
        <end position="95"/>
    </location>
</feature>
<evidence type="ECO:0000256" key="1">
    <source>
        <dbReference type="SAM" id="Phobius"/>
    </source>
</evidence>
<keyword evidence="1" id="KW-0472">Membrane</keyword>
<sequence length="124" mass="14305">DPIHAFVRITVYFLCLFPSFLVCARAANKTDCCCEIFKMRFMPSYPLPTVLFVYFLPSLSVHVLRDPIHAFCWRDLQLIVHLLNFLGIPFLPSIFKSISYMGQAIIHAISSTIVFFFNDPIHAF</sequence>
<comment type="caution">
    <text evidence="2">The sequence shown here is derived from an EMBL/GenBank/DDBJ whole genome shotgun (WGS) entry which is preliminary data.</text>
</comment>
<keyword evidence="1" id="KW-1133">Transmembrane helix</keyword>
<accession>A0AAD8AGD3</accession>
<reference evidence="2" key="1">
    <citation type="journal article" date="2023" name="IScience">
        <title>Live-bearing cockroach genome reveals convergent evolutionary mechanisms linked to viviparity in insects and beyond.</title>
        <authorList>
            <person name="Fouks B."/>
            <person name="Harrison M.C."/>
            <person name="Mikhailova A.A."/>
            <person name="Marchal E."/>
            <person name="English S."/>
            <person name="Carruthers M."/>
            <person name="Jennings E.C."/>
            <person name="Chiamaka E.L."/>
            <person name="Frigard R.A."/>
            <person name="Pippel M."/>
            <person name="Attardo G.M."/>
            <person name="Benoit J.B."/>
            <person name="Bornberg-Bauer E."/>
            <person name="Tobe S.S."/>
        </authorList>
    </citation>
    <scope>NUCLEOTIDE SEQUENCE</scope>
    <source>
        <strain evidence="2">Stay&amp;Tobe</strain>
    </source>
</reference>
<dbReference type="AlphaFoldDB" id="A0AAD8AGD3"/>
<dbReference type="Proteomes" id="UP001233999">
    <property type="component" value="Unassembled WGS sequence"/>
</dbReference>
<evidence type="ECO:0000313" key="3">
    <source>
        <dbReference type="Proteomes" id="UP001233999"/>
    </source>
</evidence>
<proteinExistence type="predicted"/>
<feature type="non-terminal residue" evidence="2">
    <location>
        <position position="1"/>
    </location>
</feature>
<feature type="transmembrane region" description="Helical" evidence="1">
    <location>
        <begin position="6"/>
        <end position="24"/>
    </location>
</feature>
<protein>
    <submittedName>
        <fullName evidence="2">Uncharacterized protein</fullName>
    </submittedName>
</protein>
<evidence type="ECO:0000313" key="2">
    <source>
        <dbReference type="EMBL" id="KAJ9598096.1"/>
    </source>
</evidence>
<gene>
    <name evidence="2" type="ORF">L9F63_026799</name>
</gene>
<reference evidence="2" key="2">
    <citation type="submission" date="2023-05" db="EMBL/GenBank/DDBJ databases">
        <authorList>
            <person name="Fouks B."/>
        </authorList>
    </citation>
    <scope>NUCLEOTIDE SEQUENCE</scope>
    <source>
        <strain evidence="2">Stay&amp;Tobe</strain>
        <tissue evidence="2">Testes</tissue>
    </source>
</reference>
<feature type="transmembrane region" description="Helical" evidence="1">
    <location>
        <begin position="45"/>
        <end position="64"/>
    </location>
</feature>
<keyword evidence="3" id="KW-1185">Reference proteome</keyword>
<name>A0AAD8AGD3_DIPPU</name>
<organism evidence="2 3">
    <name type="scientific">Diploptera punctata</name>
    <name type="common">Pacific beetle cockroach</name>
    <dbReference type="NCBI Taxonomy" id="6984"/>
    <lineage>
        <taxon>Eukaryota</taxon>
        <taxon>Metazoa</taxon>
        <taxon>Ecdysozoa</taxon>
        <taxon>Arthropoda</taxon>
        <taxon>Hexapoda</taxon>
        <taxon>Insecta</taxon>
        <taxon>Pterygota</taxon>
        <taxon>Neoptera</taxon>
        <taxon>Polyneoptera</taxon>
        <taxon>Dictyoptera</taxon>
        <taxon>Blattodea</taxon>
        <taxon>Blaberoidea</taxon>
        <taxon>Blaberidae</taxon>
        <taxon>Diplopterinae</taxon>
        <taxon>Diploptera</taxon>
    </lineage>
</organism>